<dbReference type="PANTHER" id="PTHR37544">
    <property type="entry name" value="SPRAY-RELATED"/>
    <property type="match status" value="1"/>
</dbReference>
<dbReference type="STRING" id="745531.A0A0C3SDT5"/>
<name>A0A0C3SDT5_PHLG1</name>
<dbReference type="InterPro" id="IPR021840">
    <property type="entry name" value="DUF3433"/>
</dbReference>
<accession>A0A0C3SDT5</accession>
<sequence>KPWVPLPLRPWFWIPLVILMAGGGIAFEVALFFSKKNQGWATKGQFTTETGFMHYVYTFPPVAISMLFAGLWAWTDIEIRRLQPYVDLAKGNSPPQRSLLLDYTRSHTFVVWSVAARNKHWLVTMGSLLVVITFFFQPLAAALLTVEDIFWQEPRSTTNNLAAISLNQDGNFEDLTSFLTAAGYASADVLYGIGDPKFVHQGYAIAPINLPPVSNGTVFANTTAVLSTPTCLNMNKLDSGGQWNNSASFQGCTFTWAVNKTAVNLFGVDPIDDSVECAVFTSQAEQFRPVIFWFFTYQPVAMASVTMCSPGITLSDVSVQIDLASGNLTTVDVLGSLGSDKGTPKAFSQFAGNVTGDPLDGRAYNGMFFELTN</sequence>
<dbReference type="Proteomes" id="UP000053257">
    <property type="component" value="Unassembled WGS sequence"/>
</dbReference>
<dbReference type="PANTHER" id="PTHR37544:SF3">
    <property type="entry name" value="SPRAY"/>
    <property type="match status" value="1"/>
</dbReference>
<keyword evidence="1" id="KW-0812">Transmembrane</keyword>
<evidence type="ECO:0000313" key="2">
    <source>
        <dbReference type="EMBL" id="KIP09925.1"/>
    </source>
</evidence>
<feature type="transmembrane region" description="Helical" evidence="1">
    <location>
        <begin position="54"/>
        <end position="74"/>
    </location>
</feature>
<reference evidence="2 3" key="1">
    <citation type="journal article" date="2014" name="PLoS Genet.">
        <title>Analysis of the Phlebiopsis gigantea genome, transcriptome and secretome provides insight into its pioneer colonization strategies of wood.</title>
        <authorList>
            <person name="Hori C."/>
            <person name="Ishida T."/>
            <person name="Igarashi K."/>
            <person name="Samejima M."/>
            <person name="Suzuki H."/>
            <person name="Master E."/>
            <person name="Ferreira P."/>
            <person name="Ruiz-Duenas F.J."/>
            <person name="Held B."/>
            <person name="Canessa P."/>
            <person name="Larrondo L.F."/>
            <person name="Schmoll M."/>
            <person name="Druzhinina I.S."/>
            <person name="Kubicek C.P."/>
            <person name="Gaskell J.A."/>
            <person name="Kersten P."/>
            <person name="St John F."/>
            <person name="Glasner J."/>
            <person name="Sabat G."/>
            <person name="Splinter BonDurant S."/>
            <person name="Syed K."/>
            <person name="Yadav J."/>
            <person name="Mgbeahuruike A.C."/>
            <person name="Kovalchuk A."/>
            <person name="Asiegbu F.O."/>
            <person name="Lackner G."/>
            <person name="Hoffmeister D."/>
            <person name="Rencoret J."/>
            <person name="Gutierrez A."/>
            <person name="Sun H."/>
            <person name="Lindquist E."/>
            <person name="Barry K."/>
            <person name="Riley R."/>
            <person name="Grigoriev I.V."/>
            <person name="Henrissat B."/>
            <person name="Kues U."/>
            <person name="Berka R.M."/>
            <person name="Martinez A.T."/>
            <person name="Covert S.F."/>
            <person name="Blanchette R.A."/>
            <person name="Cullen D."/>
        </authorList>
    </citation>
    <scope>NUCLEOTIDE SEQUENCE [LARGE SCALE GENOMIC DNA]</scope>
    <source>
        <strain evidence="2 3">11061_1 CR5-6</strain>
    </source>
</reference>
<gene>
    <name evidence="2" type="ORF">PHLGIDRAFT_59770</name>
</gene>
<organism evidence="2 3">
    <name type="scientific">Phlebiopsis gigantea (strain 11061_1 CR5-6)</name>
    <name type="common">White-rot fungus</name>
    <name type="synonym">Peniophora gigantea</name>
    <dbReference type="NCBI Taxonomy" id="745531"/>
    <lineage>
        <taxon>Eukaryota</taxon>
        <taxon>Fungi</taxon>
        <taxon>Dikarya</taxon>
        <taxon>Basidiomycota</taxon>
        <taxon>Agaricomycotina</taxon>
        <taxon>Agaricomycetes</taxon>
        <taxon>Polyporales</taxon>
        <taxon>Phanerochaetaceae</taxon>
        <taxon>Phlebiopsis</taxon>
    </lineage>
</organism>
<dbReference type="AlphaFoldDB" id="A0A0C3SDT5"/>
<feature type="transmembrane region" description="Helical" evidence="1">
    <location>
        <begin position="121"/>
        <end position="146"/>
    </location>
</feature>
<dbReference type="EMBL" id="KN840460">
    <property type="protein sequence ID" value="KIP09925.1"/>
    <property type="molecule type" value="Genomic_DNA"/>
</dbReference>
<evidence type="ECO:0000313" key="3">
    <source>
        <dbReference type="Proteomes" id="UP000053257"/>
    </source>
</evidence>
<keyword evidence="3" id="KW-1185">Reference proteome</keyword>
<keyword evidence="1" id="KW-1133">Transmembrane helix</keyword>
<keyword evidence="1" id="KW-0472">Membrane</keyword>
<dbReference type="HOGENOM" id="CLU_596627_0_0_1"/>
<proteinExistence type="predicted"/>
<protein>
    <submittedName>
        <fullName evidence="2">Uncharacterized protein</fullName>
    </submittedName>
</protein>
<feature type="transmembrane region" description="Helical" evidence="1">
    <location>
        <begin position="12"/>
        <end position="33"/>
    </location>
</feature>
<dbReference type="Pfam" id="PF11915">
    <property type="entry name" value="DUF3433"/>
    <property type="match status" value="1"/>
</dbReference>
<feature type="non-terminal residue" evidence="2">
    <location>
        <position position="373"/>
    </location>
</feature>
<evidence type="ECO:0000256" key="1">
    <source>
        <dbReference type="SAM" id="Phobius"/>
    </source>
</evidence>
<feature type="non-terminal residue" evidence="2">
    <location>
        <position position="1"/>
    </location>
</feature>
<dbReference type="OrthoDB" id="3248909at2759"/>